<organism evidence="1 2">
    <name type="scientific">Pseudaeromonas sharmana</name>
    <dbReference type="NCBI Taxonomy" id="328412"/>
    <lineage>
        <taxon>Bacteria</taxon>
        <taxon>Pseudomonadati</taxon>
        <taxon>Pseudomonadota</taxon>
        <taxon>Gammaproteobacteria</taxon>
        <taxon>Aeromonadales</taxon>
        <taxon>Aeromonadaceae</taxon>
        <taxon>Pseudaeromonas</taxon>
    </lineage>
</organism>
<protein>
    <submittedName>
        <fullName evidence="1">Uncharacterized protein</fullName>
    </submittedName>
</protein>
<comment type="caution">
    <text evidence="1">The sequence shown here is derived from an EMBL/GenBank/DDBJ whole genome shotgun (WGS) entry which is preliminary data.</text>
</comment>
<dbReference type="RefSeq" id="WP_377150504.1">
    <property type="nucleotide sequence ID" value="NZ_JBHSAF010000001.1"/>
</dbReference>
<name>A0ABV8CJI7_9GAMM</name>
<evidence type="ECO:0000313" key="1">
    <source>
        <dbReference type="EMBL" id="MFC3912397.1"/>
    </source>
</evidence>
<dbReference type="EMBL" id="JBHSAF010000001">
    <property type="protein sequence ID" value="MFC3912397.1"/>
    <property type="molecule type" value="Genomic_DNA"/>
</dbReference>
<evidence type="ECO:0000313" key="2">
    <source>
        <dbReference type="Proteomes" id="UP001595692"/>
    </source>
</evidence>
<keyword evidence="2" id="KW-1185">Reference proteome</keyword>
<gene>
    <name evidence="1" type="ORF">ACFOSS_02815</name>
</gene>
<dbReference type="SUPFAM" id="SSF55781">
    <property type="entry name" value="GAF domain-like"/>
    <property type="match status" value="1"/>
</dbReference>
<proteinExistence type="predicted"/>
<dbReference type="Proteomes" id="UP001595692">
    <property type="component" value="Unassembled WGS sequence"/>
</dbReference>
<accession>A0ABV8CJI7</accession>
<sequence>MVLSEMPVLLPAQITAHRPLTHSPILRWHLDSDRLEALTAWTIPPEICPEPECPWLPQLAPKVQQPLLALREQHVGGFIICEAARQRWLLECIPDGPDRFLILAHDLQLPIATSGILGLHALECDRPKPAGPSSEHNRALLQQLYQASGCDRLIIWEFAREQMHPRYVMGESQLPQSQAVDTRYLKALRARGTLGFSEVRHQPTLATQRYLLQDGILARLDALILRNQQSYGVLTLEYRSWQQRFEEGLFVLASKVAERLMQPLPDGVGPFQLVDPWVMAQWEKLQQQPNLAGLQALQTAFLHDWQTELTLWMPSDIPGEWVNGLNQPTDSVTSWQMTSLERRQLAGLSRLIASSELSHFAPLRQNDENDSAVWLWPLQDDERQLCALLALRGRLAPTLIEQMWRCLGPQVLTALPRRPPLRQASWAQWLPPVVELDRYLDVCYASPALIQLCDGEPWRDRHCRWWSLELTTGELRKLLRTHLSCVDGALKLTRGPLAVRLHIQPERRHGRLHRWHVRVEPLAPQD</sequence>
<reference evidence="2" key="1">
    <citation type="journal article" date="2019" name="Int. J. Syst. Evol. Microbiol.">
        <title>The Global Catalogue of Microorganisms (GCM) 10K type strain sequencing project: providing services to taxonomists for standard genome sequencing and annotation.</title>
        <authorList>
            <consortium name="The Broad Institute Genomics Platform"/>
            <consortium name="The Broad Institute Genome Sequencing Center for Infectious Disease"/>
            <person name="Wu L."/>
            <person name="Ma J."/>
        </authorList>
    </citation>
    <scope>NUCLEOTIDE SEQUENCE [LARGE SCALE GENOMIC DNA]</scope>
    <source>
        <strain evidence="2">CCUG 54939</strain>
    </source>
</reference>